<accession>A0AAV0L8J2</accession>
<keyword evidence="2" id="KW-1185">Reference proteome</keyword>
<evidence type="ECO:0000313" key="1">
    <source>
        <dbReference type="EMBL" id="CAI0429659.1"/>
    </source>
</evidence>
<proteinExistence type="predicted"/>
<protein>
    <submittedName>
        <fullName evidence="1">Uncharacterized protein</fullName>
    </submittedName>
</protein>
<organism evidence="1 2">
    <name type="scientific">Linum tenue</name>
    <dbReference type="NCBI Taxonomy" id="586396"/>
    <lineage>
        <taxon>Eukaryota</taxon>
        <taxon>Viridiplantae</taxon>
        <taxon>Streptophyta</taxon>
        <taxon>Embryophyta</taxon>
        <taxon>Tracheophyta</taxon>
        <taxon>Spermatophyta</taxon>
        <taxon>Magnoliopsida</taxon>
        <taxon>eudicotyledons</taxon>
        <taxon>Gunneridae</taxon>
        <taxon>Pentapetalae</taxon>
        <taxon>rosids</taxon>
        <taxon>fabids</taxon>
        <taxon>Malpighiales</taxon>
        <taxon>Linaceae</taxon>
        <taxon>Linum</taxon>
    </lineage>
</organism>
<dbReference type="Proteomes" id="UP001154282">
    <property type="component" value="Unassembled WGS sequence"/>
</dbReference>
<reference evidence="1" key="1">
    <citation type="submission" date="2022-08" db="EMBL/GenBank/DDBJ databases">
        <authorList>
            <person name="Gutierrez-Valencia J."/>
        </authorList>
    </citation>
    <scope>NUCLEOTIDE SEQUENCE</scope>
</reference>
<comment type="caution">
    <text evidence="1">The sequence shown here is derived from an EMBL/GenBank/DDBJ whole genome shotgun (WGS) entry which is preliminary data.</text>
</comment>
<evidence type="ECO:0000313" key="2">
    <source>
        <dbReference type="Proteomes" id="UP001154282"/>
    </source>
</evidence>
<name>A0AAV0L8J2_9ROSI</name>
<feature type="non-terminal residue" evidence="1">
    <location>
        <position position="52"/>
    </location>
</feature>
<gene>
    <name evidence="1" type="ORF">LITE_LOCUS22240</name>
</gene>
<dbReference type="AlphaFoldDB" id="A0AAV0L8J2"/>
<dbReference type="EMBL" id="CAMGYJ010000006">
    <property type="protein sequence ID" value="CAI0429659.1"/>
    <property type="molecule type" value="Genomic_DNA"/>
</dbReference>
<sequence length="52" mass="6261">MMLGDMSQLSQETRWRLNNQACNSKFVVKLARQRLLVRHPVRYWIPNWGDNC</sequence>